<keyword evidence="7" id="KW-0547">Nucleotide-binding</keyword>
<evidence type="ECO:0000256" key="12">
    <source>
        <dbReference type="ARBA" id="ARBA00023180"/>
    </source>
</evidence>
<dbReference type="PANTHER" id="PTHR45621">
    <property type="entry name" value="OS01G0588500 PROTEIN-RELATED"/>
    <property type="match status" value="1"/>
</dbReference>
<gene>
    <name evidence="15" type="ORF">OLC1_LOCUS16307</name>
</gene>
<evidence type="ECO:0000256" key="4">
    <source>
        <dbReference type="ARBA" id="ARBA00022475"/>
    </source>
</evidence>
<keyword evidence="10" id="KW-0472">Membrane</keyword>
<keyword evidence="11" id="KW-0675">Receptor</keyword>
<dbReference type="GO" id="GO:0005886">
    <property type="term" value="C:plasma membrane"/>
    <property type="evidence" value="ECO:0007669"/>
    <property type="project" value="UniProtKB-SubCell"/>
</dbReference>
<evidence type="ECO:0000256" key="9">
    <source>
        <dbReference type="ARBA" id="ARBA00022989"/>
    </source>
</evidence>
<evidence type="ECO:0000256" key="2">
    <source>
        <dbReference type="ARBA" id="ARBA00008536"/>
    </source>
</evidence>
<sequence>MANGGDVGRIVDPRLQQEISSSSLNEFVRIVKKCLHQLPKRRPTMAQVVSNLEQALELHLSEKENIHSLHWTHHKTKMLDRSSSVISPPGDANTGKKNQNVASTVGAKMKDSARLRRTLLGWPWKPLWNRGGFGSVYKGFIPKDVKKGLPPTPVAIKFLSGSSSQGHREWLAMLWNLFSIQLSHPNLVKLIGYCCEGEKRVLVYKYMAGGSVEKNLFSSSLRPLSWSVRMKIAFGAAKGLAFLHEAERPVIFRDFKPSNILLDLDYNVKLSDFGLAKDGPVGDETHVTTCVIGTRGYAAPEYIMTGHLTPKSDVYSYGVVLLELLTERRALNVPLVEDKRKLAAIVDPRLQGDYPLEDVHKVAMLAGSCCLNQIPKKRPLMQEIVDTLEPLQEGLESVEHTDTERKYDPNFHQLHHTDWISVAEL</sequence>
<dbReference type="FunFam" id="1.10.510.10:FF:000240">
    <property type="entry name" value="Lectin-domain containing receptor kinase A4.3"/>
    <property type="match status" value="1"/>
</dbReference>
<keyword evidence="8" id="KW-0067">ATP-binding</keyword>
<keyword evidence="16" id="KW-1185">Reference proteome</keyword>
<dbReference type="GO" id="GO:0002229">
    <property type="term" value="P:defense response to oomycetes"/>
    <property type="evidence" value="ECO:0007669"/>
    <property type="project" value="UniProtKB-ARBA"/>
</dbReference>
<organism evidence="15 16">
    <name type="scientific">Oldenlandia corymbosa var. corymbosa</name>
    <dbReference type="NCBI Taxonomy" id="529605"/>
    <lineage>
        <taxon>Eukaryota</taxon>
        <taxon>Viridiplantae</taxon>
        <taxon>Streptophyta</taxon>
        <taxon>Embryophyta</taxon>
        <taxon>Tracheophyta</taxon>
        <taxon>Spermatophyta</taxon>
        <taxon>Magnoliopsida</taxon>
        <taxon>eudicotyledons</taxon>
        <taxon>Gunneridae</taxon>
        <taxon>Pentapetalae</taxon>
        <taxon>asterids</taxon>
        <taxon>lamiids</taxon>
        <taxon>Gentianales</taxon>
        <taxon>Rubiaceae</taxon>
        <taxon>Rubioideae</taxon>
        <taxon>Spermacoceae</taxon>
        <taxon>Hedyotis-Oldenlandia complex</taxon>
        <taxon>Oldenlandia</taxon>
    </lineage>
</organism>
<evidence type="ECO:0000256" key="13">
    <source>
        <dbReference type="SAM" id="MobiDB-lite"/>
    </source>
</evidence>
<evidence type="ECO:0000256" key="8">
    <source>
        <dbReference type="ARBA" id="ARBA00022840"/>
    </source>
</evidence>
<evidence type="ECO:0000313" key="15">
    <source>
        <dbReference type="EMBL" id="CAI9108183.1"/>
    </source>
</evidence>
<dbReference type="Gene3D" id="1.10.510.10">
    <property type="entry name" value="Transferase(Phosphotransferase) domain 1"/>
    <property type="match status" value="2"/>
</dbReference>
<keyword evidence="4" id="KW-1003">Cell membrane</keyword>
<dbReference type="Gene3D" id="3.30.200.20">
    <property type="entry name" value="Phosphorylase Kinase, domain 1"/>
    <property type="match status" value="1"/>
</dbReference>
<keyword evidence="12" id="KW-0325">Glycoprotein</keyword>
<dbReference type="PROSITE" id="PS50011">
    <property type="entry name" value="PROTEIN_KINASE_DOM"/>
    <property type="match status" value="1"/>
</dbReference>
<proteinExistence type="inferred from homology"/>
<dbReference type="InterPro" id="IPR000719">
    <property type="entry name" value="Prot_kinase_dom"/>
</dbReference>
<dbReference type="GO" id="GO:0005524">
    <property type="term" value="F:ATP binding"/>
    <property type="evidence" value="ECO:0007669"/>
    <property type="project" value="UniProtKB-KW"/>
</dbReference>
<accession>A0AAV1DKG1</accession>
<evidence type="ECO:0000256" key="5">
    <source>
        <dbReference type="ARBA" id="ARBA00022692"/>
    </source>
</evidence>
<dbReference type="InterPro" id="IPR050823">
    <property type="entry name" value="Plant_Ser_Thr_Prot_Kinase"/>
</dbReference>
<comment type="similarity">
    <text evidence="2">In the N-terminal section; belongs to the leguminous lectin family.</text>
</comment>
<protein>
    <submittedName>
        <fullName evidence="15">OLC1v1007732C1</fullName>
    </submittedName>
</protein>
<evidence type="ECO:0000256" key="11">
    <source>
        <dbReference type="ARBA" id="ARBA00023170"/>
    </source>
</evidence>
<evidence type="ECO:0000256" key="7">
    <source>
        <dbReference type="ARBA" id="ARBA00022741"/>
    </source>
</evidence>
<evidence type="ECO:0000313" key="16">
    <source>
        <dbReference type="Proteomes" id="UP001161247"/>
    </source>
</evidence>
<reference evidence="15" key="1">
    <citation type="submission" date="2023-03" db="EMBL/GenBank/DDBJ databases">
        <authorList>
            <person name="Julca I."/>
        </authorList>
    </citation>
    <scope>NUCLEOTIDE SEQUENCE</scope>
</reference>
<evidence type="ECO:0000256" key="10">
    <source>
        <dbReference type="ARBA" id="ARBA00023136"/>
    </source>
</evidence>
<evidence type="ECO:0000256" key="3">
    <source>
        <dbReference type="ARBA" id="ARBA00010217"/>
    </source>
</evidence>
<keyword evidence="9" id="KW-1133">Transmembrane helix</keyword>
<dbReference type="GO" id="GO:0004672">
    <property type="term" value="F:protein kinase activity"/>
    <property type="evidence" value="ECO:0007669"/>
    <property type="project" value="InterPro"/>
</dbReference>
<dbReference type="Pfam" id="PF07714">
    <property type="entry name" value="PK_Tyr_Ser-Thr"/>
    <property type="match status" value="1"/>
</dbReference>
<dbReference type="SUPFAM" id="SSF56112">
    <property type="entry name" value="Protein kinase-like (PK-like)"/>
    <property type="match status" value="1"/>
</dbReference>
<dbReference type="InterPro" id="IPR011009">
    <property type="entry name" value="Kinase-like_dom_sf"/>
</dbReference>
<evidence type="ECO:0000256" key="6">
    <source>
        <dbReference type="ARBA" id="ARBA00022729"/>
    </source>
</evidence>
<dbReference type="EMBL" id="OX459122">
    <property type="protein sequence ID" value="CAI9108183.1"/>
    <property type="molecule type" value="Genomic_DNA"/>
</dbReference>
<keyword evidence="6" id="KW-0732">Signal</keyword>
<dbReference type="Proteomes" id="UP001161247">
    <property type="component" value="Chromosome 5"/>
</dbReference>
<name>A0AAV1DKG1_OLDCO</name>
<comment type="subcellular location">
    <subcellularLocation>
        <location evidence="1">Cell membrane</location>
        <topology evidence="1">Single-pass type I membrane protein</topology>
    </subcellularLocation>
</comment>
<evidence type="ECO:0000256" key="1">
    <source>
        <dbReference type="ARBA" id="ARBA00004251"/>
    </source>
</evidence>
<feature type="domain" description="Protein kinase" evidence="14">
    <location>
        <begin position="122"/>
        <end position="392"/>
    </location>
</feature>
<dbReference type="AlphaFoldDB" id="A0AAV1DKG1"/>
<comment type="similarity">
    <text evidence="3">In the C-terminal section; belongs to the protein kinase superfamily. Ser/Thr protein kinase family.</text>
</comment>
<keyword evidence="5" id="KW-0812">Transmembrane</keyword>
<evidence type="ECO:0000259" key="14">
    <source>
        <dbReference type="PROSITE" id="PS50011"/>
    </source>
</evidence>
<feature type="region of interest" description="Disordered" evidence="13">
    <location>
        <begin position="81"/>
        <end position="103"/>
    </location>
</feature>
<dbReference type="InterPro" id="IPR001245">
    <property type="entry name" value="Ser-Thr/Tyr_kinase_cat_dom"/>
</dbReference>